<evidence type="ECO:0000313" key="4">
    <source>
        <dbReference type="Proteomes" id="UP001190700"/>
    </source>
</evidence>
<dbReference type="InterPro" id="IPR000953">
    <property type="entry name" value="Chromo/chromo_shadow_dom"/>
</dbReference>
<dbReference type="Pfam" id="PF00385">
    <property type="entry name" value="Chromo"/>
    <property type="match status" value="1"/>
</dbReference>
<keyword evidence="3" id="KW-0687">Ribonucleoprotein</keyword>
<feature type="compositionally biased region" description="Basic residues" evidence="1">
    <location>
        <begin position="1"/>
        <end position="12"/>
    </location>
</feature>
<feature type="domain" description="Chromo" evidence="2">
    <location>
        <begin position="45"/>
        <end position="104"/>
    </location>
</feature>
<dbReference type="GO" id="GO:1990904">
    <property type="term" value="C:ribonucleoprotein complex"/>
    <property type="evidence" value="ECO:0007669"/>
    <property type="project" value="UniProtKB-KW"/>
</dbReference>
<dbReference type="AlphaFoldDB" id="A0AAE0GX93"/>
<dbReference type="InterPro" id="IPR012337">
    <property type="entry name" value="RNaseH-like_sf"/>
</dbReference>
<dbReference type="InterPro" id="IPR016197">
    <property type="entry name" value="Chromo-like_dom_sf"/>
</dbReference>
<comment type="caution">
    <text evidence="3">The sequence shown here is derived from an EMBL/GenBank/DDBJ whole genome shotgun (WGS) entry which is preliminary data.</text>
</comment>
<dbReference type="Gene3D" id="2.40.50.40">
    <property type="match status" value="1"/>
</dbReference>
<reference evidence="3 4" key="1">
    <citation type="journal article" date="2015" name="Genome Biol. Evol.">
        <title>Comparative Genomics of a Bacterivorous Green Alga Reveals Evolutionary Causalities and Consequences of Phago-Mixotrophic Mode of Nutrition.</title>
        <authorList>
            <person name="Burns J.A."/>
            <person name="Paasch A."/>
            <person name="Narechania A."/>
            <person name="Kim E."/>
        </authorList>
    </citation>
    <scope>NUCLEOTIDE SEQUENCE [LARGE SCALE GENOMIC DNA]</scope>
    <source>
        <strain evidence="3 4">PLY_AMNH</strain>
    </source>
</reference>
<evidence type="ECO:0000256" key="1">
    <source>
        <dbReference type="SAM" id="MobiDB-lite"/>
    </source>
</evidence>
<feature type="region of interest" description="Disordered" evidence="1">
    <location>
        <begin position="104"/>
        <end position="135"/>
    </location>
</feature>
<dbReference type="SUPFAM" id="SSF53098">
    <property type="entry name" value="Ribonuclease H-like"/>
    <property type="match status" value="1"/>
</dbReference>
<organism evidence="3 4">
    <name type="scientific">Cymbomonas tetramitiformis</name>
    <dbReference type="NCBI Taxonomy" id="36881"/>
    <lineage>
        <taxon>Eukaryota</taxon>
        <taxon>Viridiplantae</taxon>
        <taxon>Chlorophyta</taxon>
        <taxon>Pyramimonadophyceae</taxon>
        <taxon>Pyramimonadales</taxon>
        <taxon>Pyramimonadaceae</taxon>
        <taxon>Cymbomonas</taxon>
    </lineage>
</organism>
<dbReference type="SUPFAM" id="SSF54160">
    <property type="entry name" value="Chromo domain-like"/>
    <property type="match status" value="1"/>
</dbReference>
<evidence type="ECO:0000313" key="3">
    <source>
        <dbReference type="EMBL" id="KAK3286044.1"/>
    </source>
</evidence>
<keyword evidence="4" id="KW-1185">Reference proteome</keyword>
<dbReference type="InterPro" id="IPR023780">
    <property type="entry name" value="Chromo_domain"/>
</dbReference>
<dbReference type="CDD" id="cd00024">
    <property type="entry name" value="CD_CSD"/>
    <property type="match status" value="1"/>
</dbReference>
<dbReference type="PROSITE" id="PS50013">
    <property type="entry name" value="CHROMO_2"/>
    <property type="match status" value="1"/>
</dbReference>
<accession>A0AAE0GX93</accession>
<protein>
    <submittedName>
        <fullName evidence="3">La ribonucleoprotein</fullName>
    </submittedName>
</protein>
<proteinExistence type="predicted"/>
<evidence type="ECO:0000259" key="2">
    <source>
        <dbReference type="PROSITE" id="PS50013"/>
    </source>
</evidence>
<dbReference type="Proteomes" id="UP001190700">
    <property type="component" value="Unassembled WGS sequence"/>
</dbReference>
<name>A0AAE0GX93_9CHLO</name>
<feature type="region of interest" description="Disordered" evidence="1">
    <location>
        <begin position="1"/>
        <end position="42"/>
    </location>
</feature>
<gene>
    <name evidence="3" type="ORF">CYMTET_6372</name>
</gene>
<sequence>MGRRGRGAKQRKTAGSSEVRAQGTGPVKRTQRNPFDPHGSDEFTYSVREIKAEGQRFGKPAWLIGWEGFDDSADTWEPIENLAGHEQDIAAFRQKEEARLAELAATNSQKRKATNQEPEQTRDDGDSNEEDGWVEGLGGRRKAECWRFFKVRLDPENSDKIALWIVRNNRPLSICEHDVELHDVFTYIFHGGYTPPTAKLVLQNILKLSVEGKEKAKGELAKLFAEERLLAAIPFGGVRHNADEMELATKRACADLGIGVFEESEEGDILKDTVVDCIHASASDSASNIVKGWKEAVQLYDVEQPRKAASAVDDPDGSRYRDHKLQLLEWDVAKEVCYLLEMTSDAIDILQSTSIVTASLVLPVIGRLTYKLDAETPIKYGGKFVKLTVVERVAARETLWEQVESRFHNQLLDCKLEDFAVATFLDPRYRVLDFHN</sequence>
<dbReference type="EMBL" id="LGRX02001517">
    <property type="protein sequence ID" value="KAK3286044.1"/>
    <property type="molecule type" value="Genomic_DNA"/>
</dbReference>